<keyword evidence="7" id="KW-1185">Reference proteome</keyword>
<keyword evidence="2" id="KW-0378">Hydrolase</keyword>
<name>V4RPJ4_9CAUL</name>
<dbReference type="Gene3D" id="3.30.830.10">
    <property type="entry name" value="Metalloenzyme, LuxS/M16 peptidase-like"/>
    <property type="match status" value="4"/>
</dbReference>
<accession>V4RPJ4</accession>
<evidence type="ECO:0000256" key="1">
    <source>
        <dbReference type="ARBA" id="ARBA00007261"/>
    </source>
</evidence>
<dbReference type="InterPro" id="IPR050361">
    <property type="entry name" value="MPP/UQCRC_Complex"/>
</dbReference>
<feature type="domain" description="Peptidase M16 C-terminal" evidence="5">
    <location>
        <begin position="209"/>
        <end position="388"/>
    </location>
</feature>
<keyword evidence="3" id="KW-0732">Signal</keyword>
<feature type="domain" description="Peptidase M16 N-terminal" evidence="4">
    <location>
        <begin position="54"/>
        <end position="169"/>
    </location>
</feature>
<dbReference type="PANTHER" id="PTHR11851:SF49">
    <property type="entry name" value="MITOCHONDRIAL-PROCESSING PEPTIDASE SUBUNIT ALPHA"/>
    <property type="match status" value="1"/>
</dbReference>
<feature type="chain" id="PRO_5004726792" description="Peptidase M16" evidence="3">
    <location>
        <begin position="28"/>
        <end position="947"/>
    </location>
</feature>
<protein>
    <recommendedName>
        <fullName evidence="8">Peptidase M16</fullName>
    </recommendedName>
</protein>
<dbReference type="Pfam" id="PF00675">
    <property type="entry name" value="Peptidase_M16"/>
    <property type="match status" value="2"/>
</dbReference>
<dbReference type="AlphaFoldDB" id="V4RPJ4"/>
<evidence type="ECO:0000259" key="5">
    <source>
        <dbReference type="Pfam" id="PF05193"/>
    </source>
</evidence>
<feature type="signal peptide" evidence="3">
    <location>
        <begin position="1"/>
        <end position="27"/>
    </location>
</feature>
<dbReference type="EMBL" id="AWGB01000009">
    <property type="protein sequence ID" value="ESQ93138.1"/>
    <property type="molecule type" value="Genomic_DNA"/>
</dbReference>
<gene>
    <name evidence="6" type="ORF">ABENE_06200</name>
</gene>
<keyword evidence="2" id="KW-0482">Metalloprotease</keyword>
<proteinExistence type="inferred from homology"/>
<keyword evidence="2" id="KW-0645">Protease</keyword>
<organism evidence="6 7">
    <name type="scientific">Asticcacaulis benevestitus DSM 16100 = ATCC BAA-896</name>
    <dbReference type="NCBI Taxonomy" id="1121022"/>
    <lineage>
        <taxon>Bacteria</taxon>
        <taxon>Pseudomonadati</taxon>
        <taxon>Pseudomonadota</taxon>
        <taxon>Alphaproteobacteria</taxon>
        <taxon>Caulobacterales</taxon>
        <taxon>Caulobacteraceae</taxon>
        <taxon>Asticcacaulis</taxon>
    </lineage>
</organism>
<dbReference type="PANTHER" id="PTHR11851">
    <property type="entry name" value="METALLOPROTEASE"/>
    <property type="match status" value="1"/>
</dbReference>
<dbReference type="Pfam" id="PF05193">
    <property type="entry name" value="Peptidase_M16_C"/>
    <property type="match status" value="2"/>
</dbReference>
<dbReference type="Proteomes" id="UP000017837">
    <property type="component" value="Unassembled WGS sequence"/>
</dbReference>
<sequence length="947" mass="100611">MTNLSRSPLAWPLAALLMAAIPATVTAQTAPATAPINVPAIPYTTRTLPNGLKVFYSRDTTTPNVTIQMWYGVGSKDDPNGRSGFAHLFEHLMFKATRDMPPESLDRLTEDVGGNNNASTWDDLTNYFETVPAQHLERLLWAESQRLGALVVDQANFVSERDVVKEELRQGVLAQPYGRLFSLYIPQYSYAVHPYKRPGIGSIEELDAATIDDVRAFHATYYRPDNAALIVVGNFDESQLNGWIDQYLGKLKNPSTPLPRVTAVEPERTAAKAVTTYGPNVPLPAVVMTWLGPKASDKDAAAVKVLNAIMSSGKSSRLYNSLVYDKQVATEVLSNGDMSAQGGLIYFGAIMSDGKTPAEGEALLAAQIADLRDKPVSASELEEAKTELIAATVRNRESIDDRAFALGAAMLIEGDAARANSAVAELSAVTAADVQAAARKYLAANRSTTIRYLSESERPKGETEATPIAPTVASVKFTGEVYALRPADLREAMPPLGKAVDPVLPVPSEQILPNGLKVIVAHSSDLPLVAVRLLAKAGASSDPAGKAGTASLMANVITEGTTTRSSQDIAVQSEALGTELSAGSDWELSSLRLNVVKTNLVPALDIMADVAQHPAFSAEEIERVRTQTLDDLKVNYQRPSTLAGYISAPVLYAGTPMGHVIGGTPNSLPKIGRDDLVRFHDSAWRPDNAVLVLTGDITPEEGFALARKTFGDWKAPAGAALTAPTVTPTAAPRDLIIDLPGTGQAAVFVAKTAISRKAVDYYPGLVTNTVLGGGYSARLNQEIRIKRGLSYGASSGLSPRQTTGGFTAATQTKNESAAEVVGLIKTEMTRLGSEPVGADEMTARKSVLVGGYGRALSSADGLANVLGDLAFYGIDLTEIQRYTAKVTAVTPAQVSAFAKTHLDPAAASVIIVGDRKKMGDAIGTALPNAEHIPQSELDLDRPDLTSK</sequence>
<feature type="domain" description="Peptidase M16 N-terminal" evidence="4">
    <location>
        <begin position="518"/>
        <end position="639"/>
    </location>
</feature>
<reference evidence="6 7" key="1">
    <citation type="journal article" date="2014" name="Nature">
        <title>Sequential evolution of bacterial morphology by co-option of a developmental regulator.</title>
        <authorList>
            <person name="Jiang C."/>
            <person name="Brown P.J."/>
            <person name="Ducret A."/>
            <person name="Brun Y.V."/>
        </authorList>
    </citation>
    <scope>NUCLEOTIDE SEQUENCE [LARGE SCALE GENOMIC DNA]</scope>
    <source>
        <strain evidence="6 7">DSM 16100</strain>
    </source>
</reference>
<dbReference type="PATRIC" id="fig|1121022.4.peg.1233"/>
<dbReference type="GO" id="GO:0046872">
    <property type="term" value="F:metal ion binding"/>
    <property type="evidence" value="ECO:0007669"/>
    <property type="project" value="InterPro"/>
</dbReference>
<comment type="similarity">
    <text evidence="1">Belongs to the peptidase M16 family.</text>
</comment>
<dbReference type="InterPro" id="IPR011249">
    <property type="entry name" value="Metalloenz_LuxS/M16"/>
</dbReference>
<dbReference type="eggNOG" id="COG0612">
    <property type="taxonomic scope" value="Bacteria"/>
</dbReference>
<evidence type="ECO:0000259" key="4">
    <source>
        <dbReference type="Pfam" id="PF00675"/>
    </source>
</evidence>
<evidence type="ECO:0000313" key="6">
    <source>
        <dbReference type="EMBL" id="ESQ93138.1"/>
    </source>
</evidence>
<dbReference type="STRING" id="1121022.GCA_000376105_00658"/>
<comment type="caution">
    <text evidence="6">The sequence shown here is derived from an EMBL/GenBank/DDBJ whole genome shotgun (WGS) entry which is preliminary data.</text>
</comment>
<evidence type="ECO:0000313" key="7">
    <source>
        <dbReference type="Proteomes" id="UP000017837"/>
    </source>
</evidence>
<evidence type="ECO:0000256" key="2">
    <source>
        <dbReference type="ARBA" id="ARBA00023049"/>
    </source>
</evidence>
<dbReference type="InterPro" id="IPR007863">
    <property type="entry name" value="Peptidase_M16_C"/>
</dbReference>
<dbReference type="SUPFAM" id="SSF63411">
    <property type="entry name" value="LuxS/MPP-like metallohydrolase"/>
    <property type="match status" value="4"/>
</dbReference>
<evidence type="ECO:0000256" key="3">
    <source>
        <dbReference type="SAM" id="SignalP"/>
    </source>
</evidence>
<dbReference type="GO" id="GO:0008237">
    <property type="term" value="F:metallopeptidase activity"/>
    <property type="evidence" value="ECO:0007669"/>
    <property type="project" value="UniProtKB-KW"/>
</dbReference>
<dbReference type="OrthoDB" id="9811314at2"/>
<evidence type="ECO:0008006" key="8">
    <source>
        <dbReference type="Google" id="ProtNLM"/>
    </source>
</evidence>
<dbReference type="InterPro" id="IPR011765">
    <property type="entry name" value="Pept_M16_N"/>
</dbReference>
<feature type="domain" description="Peptidase M16 C-terminal" evidence="5">
    <location>
        <begin position="671"/>
        <end position="846"/>
    </location>
</feature>